<dbReference type="Gene3D" id="1.25.40.10">
    <property type="entry name" value="Tetratricopeptide repeat domain"/>
    <property type="match status" value="2"/>
</dbReference>
<dbReference type="EMBL" id="JAVDWH010000001">
    <property type="protein sequence ID" value="MDR7085240.1"/>
    <property type="molecule type" value="Genomic_DNA"/>
</dbReference>
<dbReference type="InterPro" id="IPR051677">
    <property type="entry name" value="AfsR-DnrI-RedD_regulator"/>
</dbReference>
<dbReference type="Gene3D" id="1.10.10.10">
    <property type="entry name" value="Winged helix-like DNA-binding domain superfamily/Winged helix DNA-binding domain"/>
    <property type="match status" value="1"/>
</dbReference>
<dbReference type="InterPro" id="IPR016032">
    <property type="entry name" value="Sig_transdc_resp-reg_C-effctor"/>
</dbReference>
<dbReference type="RefSeq" id="WP_309965180.1">
    <property type="nucleotide sequence ID" value="NZ_JAVDWH010000001.1"/>
</dbReference>
<dbReference type="PROSITE" id="PS50005">
    <property type="entry name" value="TPR"/>
    <property type="match status" value="1"/>
</dbReference>
<evidence type="ECO:0000259" key="2">
    <source>
        <dbReference type="SMART" id="SM01043"/>
    </source>
</evidence>
<keyword evidence="1" id="KW-0802">TPR repeat</keyword>
<feature type="domain" description="Bacterial transcriptional activator" evidence="2">
    <location>
        <begin position="560"/>
        <end position="698"/>
    </location>
</feature>
<gene>
    <name evidence="3" type="ORF">J2X11_000079</name>
</gene>
<evidence type="ECO:0000256" key="1">
    <source>
        <dbReference type="PROSITE-ProRule" id="PRU00339"/>
    </source>
</evidence>
<dbReference type="Proteomes" id="UP001257739">
    <property type="component" value="Unassembled WGS sequence"/>
</dbReference>
<sequence length="699" mass="76086">MAQPEQPPVGALLRLVASGADVDAILVAFSSLGTVPIEQLSARQWETLAEAVRREDDTYPANLAWRAAYGLRYLGHTERSFHFLTKADRTELDDAERAHFCAAWASSAWGSGDEEACESLTAEAYEAAEASGDDGALAAAWESRALLAAMHADSAEDRRAHERALEHALAAGADLMASRVHNNLGSQLFDESRYAESLEQFGHALRLAEATGHLSSIALVRHNLADVMLNLGRLDEALVEVEAARALWNSVDSPMIGAAWQVLADIQRARGNTAQATMAYREAAAVAEQENETQTLVPALVGTALISVETDPEEARLIAKRLLQIPLGTGRVPALTTAGWIALHDGDTESAMAFAAEAVEESSRRQARAALAESLELSVLAGGIGDSEARLREAASIWEEIGNPIRLQVNAIVHAHLFGTPFTERLARATLRSLGVQDDAYGIAGPLHALRNDQDDVPVRIHTLGTFVVYRSGRAVASSEWPSRKARDILKILAARGASGIRRDEIADMLWPDDDDPGSKLSVALSHLKRVLDPDKQFDPSYFIIADRASIRIDVINTSIDAVEFKGAAAESLAAHTSKDPGAIEMLEAAAAMHTGDFLADDLYEDWASEARDEVEALGSDVVRVLAFALAKTSDPQRSVAWFARLISYDPHDEPTYEALIWVLAEARRHGEARRYHRMYEMRMRELDVPAQTFEDMTG</sequence>
<dbReference type="Pfam" id="PF13424">
    <property type="entry name" value="TPR_12"/>
    <property type="match status" value="1"/>
</dbReference>
<comment type="caution">
    <text evidence="3">The sequence shown here is derived from an EMBL/GenBank/DDBJ whole genome shotgun (WGS) entry which is preliminary data.</text>
</comment>
<dbReference type="InterPro" id="IPR036388">
    <property type="entry name" value="WH-like_DNA-bd_sf"/>
</dbReference>
<keyword evidence="3" id="KW-0238">DNA-binding</keyword>
<evidence type="ECO:0000313" key="4">
    <source>
        <dbReference type="Proteomes" id="UP001257739"/>
    </source>
</evidence>
<dbReference type="GO" id="GO:0003677">
    <property type="term" value="F:DNA binding"/>
    <property type="evidence" value="ECO:0007669"/>
    <property type="project" value="UniProtKB-KW"/>
</dbReference>
<proteinExistence type="predicted"/>
<dbReference type="SMART" id="SM01043">
    <property type="entry name" value="BTAD"/>
    <property type="match status" value="1"/>
</dbReference>
<accession>A0ABU1UJC0</accession>
<dbReference type="PANTHER" id="PTHR35807:SF2">
    <property type="entry name" value="TRANSCRIPTIONAL ACTIVATOR DOMAIN"/>
    <property type="match status" value="1"/>
</dbReference>
<protein>
    <submittedName>
        <fullName evidence="3">DNA-binding SARP family transcriptional activator/predicted negative regulator of RcsB-dependent stress response</fullName>
    </submittedName>
</protein>
<dbReference type="InterPro" id="IPR005158">
    <property type="entry name" value="BTAD"/>
</dbReference>
<name>A0ABU1UJC0_9ACTN</name>
<dbReference type="Pfam" id="PF03704">
    <property type="entry name" value="BTAD"/>
    <property type="match status" value="1"/>
</dbReference>
<dbReference type="InterPro" id="IPR019734">
    <property type="entry name" value="TPR_rpt"/>
</dbReference>
<dbReference type="SUPFAM" id="SSF46894">
    <property type="entry name" value="C-terminal effector domain of the bipartite response regulators"/>
    <property type="match status" value="1"/>
</dbReference>
<dbReference type="SUPFAM" id="SSF48452">
    <property type="entry name" value="TPR-like"/>
    <property type="match status" value="2"/>
</dbReference>
<reference evidence="3 4" key="1">
    <citation type="submission" date="2023-07" db="EMBL/GenBank/DDBJ databases">
        <title>Sorghum-associated microbial communities from plants grown in Nebraska, USA.</title>
        <authorList>
            <person name="Schachtman D."/>
        </authorList>
    </citation>
    <scope>NUCLEOTIDE SEQUENCE [LARGE SCALE GENOMIC DNA]</scope>
    <source>
        <strain evidence="3 4">BE248</strain>
    </source>
</reference>
<evidence type="ECO:0000313" key="3">
    <source>
        <dbReference type="EMBL" id="MDR7085240.1"/>
    </source>
</evidence>
<feature type="repeat" description="TPR" evidence="1">
    <location>
        <begin position="178"/>
        <end position="211"/>
    </location>
</feature>
<dbReference type="InterPro" id="IPR011990">
    <property type="entry name" value="TPR-like_helical_dom_sf"/>
</dbReference>
<dbReference type="PANTHER" id="PTHR35807">
    <property type="entry name" value="TRANSCRIPTIONAL REGULATOR REDD-RELATED"/>
    <property type="match status" value="1"/>
</dbReference>
<organism evidence="3 4">
    <name type="scientific">Aeromicrobium panaciterrae</name>
    <dbReference type="NCBI Taxonomy" id="363861"/>
    <lineage>
        <taxon>Bacteria</taxon>
        <taxon>Bacillati</taxon>
        <taxon>Actinomycetota</taxon>
        <taxon>Actinomycetes</taxon>
        <taxon>Propionibacteriales</taxon>
        <taxon>Nocardioidaceae</taxon>
        <taxon>Aeromicrobium</taxon>
    </lineage>
</organism>
<keyword evidence="4" id="KW-1185">Reference proteome</keyword>
<dbReference type="SMART" id="SM00028">
    <property type="entry name" value="TPR"/>
    <property type="match status" value="4"/>
</dbReference>